<dbReference type="OrthoDB" id="8279879at2"/>
<dbReference type="EMBL" id="PGGN01000003">
    <property type="protein sequence ID" value="PSH57110.1"/>
    <property type="molecule type" value="Genomic_DNA"/>
</dbReference>
<comment type="caution">
    <text evidence="1">The sequence shown here is derived from an EMBL/GenBank/DDBJ whole genome shotgun (WGS) entry which is preliminary data.</text>
</comment>
<accession>A0A2P7ASF6</accession>
<keyword evidence="2" id="KW-1185">Reference proteome</keyword>
<evidence type="ECO:0000313" key="2">
    <source>
        <dbReference type="Proteomes" id="UP000241158"/>
    </source>
</evidence>
<evidence type="ECO:0008006" key="3">
    <source>
        <dbReference type="Google" id="ProtNLM"/>
    </source>
</evidence>
<gene>
    <name evidence="1" type="ORF">CU100_17785</name>
</gene>
<evidence type="ECO:0000313" key="1">
    <source>
        <dbReference type="EMBL" id="PSH57110.1"/>
    </source>
</evidence>
<dbReference type="AlphaFoldDB" id="A0A2P7ASF6"/>
<reference evidence="2" key="1">
    <citation type="submission" date="2017-11" db="EMBL/GenBank/DDBJ databases">
        <authorList>
            <person name="Kuznetsova I."/>
            <person name="Sazanova A."/>
            <person name="Chirak E."/>
            <person name="Safronova V."/>
            <person name="Willems A."/>
        </authorList>
    </citation>
    <scope>NUCLEOTIDE SEQUENCE [LARGE SCALE GENOMIC DNA]</scope>
    <source>
        <strain evidence="2">PEPV15</strain>
    </source>
</reference>
<organism evidence="1 2">
    <name type="scientific">Phyllobacterium endophyticum</name>
    <dbReference type="NCBI Taxonomy" id="1149773"/>
    <lineage>
        <taxon>Bacteria</taxon>
        <taxon>Pseudomonadati</taxon>
        <taxon>Pseudomonadota</taxon>
        <taxon>Alphaproteobacteria</taxon>
        <taxon>Hyphomicrobiales</taxon>
        <taxon>Phyllobacteriaceae</taxon>
        <taxon>Phyllobacterium</taxon>
    </lineage>
</organism>
<sequence>MKRRDLRGMVGDLIAFCFQASIEESHMSYAFASQPSVSLFNSVPFAQTSRTLAMAAVHIQAHWIKALTCLQIESLAFVQSRCEQDVKLIDDLVTSEKYHNTFGVYGEFCRDAASAYANETRKLMSIGRRIVADSAKFANGEVDSVFEDVTARTIGP</sequence>
<dbReference type="RefSeq" id="WP_106717875.1">
    <property type="nucleotide sequence ID" value="NZ_JACHXT010000003.1"/>
</dbReference>
<name>A0A2P7ASF6_9HYPH</name>
<dbReference type="Proteomes" id="UP000241158">
    <property type="component" value="Unassembled WGS sequence"/>
</dbReference>
<protein>
    <recommendedName>
        <fullName evidence="3">Phasin domain-containing protein</fullName>
    </recommendedName>
</protein>
<proteinExistence type="predicted"/>